<gene>
    <name evidence="2" type="ORF">GV791_07605</name>
</gene>
<reference evidence="2 3" key="1">
    <citation type="submission" date="2020-01" db="EMBL/GenBank/DDBJ databases">
        <title>Genetics and antimicrobial susceptibilities of Nocardia species isolated from the soil; a comparison with species isolated from humans.</title>
        <authorList>
            <person name="Carrasco G."/>
            <person name="Monzon S."/>
            <person name="Sansegundo M."/>
            <person name="Garcia E."/>
            <person name="Garrido N."/>
            <person name="Medina M.J."/>
            <person name="Villalon P."/>
            <person name="Ramirez-Arocha A.C."/>
            <person name="Jimenez P."/>
            <person name="Cuesta I."/>
            <person name="Valdezate S."/>
        </authorList>
    </citation>
    <scope>NUCLEOTIDE SEQUENCE [LARGE SCALE GENOMIC DNA]</scope>
    <source>
        <strain evidence="2 3">CNM20110626</strain>
    </source>
</reference>
<accession>A0A6P1CM48</accession>
<dbReference type="Proteomes" id="UP000471166">
    <property type="component" value="Unassembled WGS sequence"/>
</dbReference>
<comment type="caution">
    <text evidence="2">The sequence shown here is derived from an EMBL/GenBank/DDBJ whole genome shotgun (WGS) entry which is preliminary data.</text>
</comment>
<dbReference type="AlphaFoldDB" id="A0A6P1CM48"/>
<feature type="region of interest" description="Disordered" evidence="1">
    <location>
        <begin position="150"/>
        <end position="169"/>
    </location>
</feature>
<evidence type="ECO:0008006" key="4">
    <source>
        <dbReference type="Google" id="ProtNLM"/>
    </source>
</evidence>
<organism evidence="2 3">
    <name type="scientific">Nocardia cyriacigeorgica</name>
    <dbReference type="NCBI Taxonomy" id="135487"/>
    <lineage>
        <taxon>Bacteria</taxon>
        <taxon>Bacillati</taxon>
        <taxon>Actinomycetota</taxon>
        <taxon>Actinomycetes</taxon>
        <taxon>Mycobacteriales</taxon>
        <taxon>Nocardiaceae</taxon>
        <taxon>Nocardia</taxon>
    </lineage>
</organism>
<evidence type="ECO:0000313" key="3">
    <source>
        <dbReference type="Proteomes" id="UP000471166"/>
    </source>
</evidence>
<proteinExistence type="predicted"/>
<evidence type="ECO:0000313" key="2">
    <source>
        <dbReference type="EMBL" id="NEW32424.1"/>
    </source>
</evidence>
<evidence type="ECO:0000256" key="1">
    <source>
        <dbReference type="SAM" id="MobiDB-lite"/>
    </source>
</evidence>
<dbReference type="EMBL" id="JAAGVB010000009">
    <property type="protein sequence ID" value="NEW32424.1"/>
    <property type="molecule type" value="Genomic_DNA"/>
</dbReference>
<protein>
    <recommendedName>
        <fullName evidence="4">Tetratricopeptide repeat protein</fullName>
    </recommendedName>
</protein>
<name>A0A6P1CM48_9NOCA</name>
<dbReference type="RefSeq" id="WP_163843000.1">
    <property type="nucleotide sequence ID" value="NZ_AP026975.1"/>
</dbReference>
<feature type="compositionally biased region" description="Basic and acidic residues" evidence="1">
    <location>
        <begin position="155"/>
        <end position="169"/>
    </location>
</feature>
<sequence>MTHTDPTMAAITEAVTRGRAGDGDGARTTLTDMWADLGPHGDPFHRCTLAHYLADLHDDPAQALTWDIRALDAAEALTDARAQEYDATLEVRGFFPSLHLNLADNFRRLASFDAARSQIEAARRHLDALRDDEYGAMIRTALAEVEAAVDAGNTARRESAPTGRPSDRE</sequence>